<feature type="region of interest" description="Disordered" evidence="1">
    <location>
        <begin position="183"/>
        <end position="272"/>
    </location>
</feature>
<dbReference type="STRING" id="1072389.K1X8E7"/>
<proteinExistence type="predicted"/>
<keyword evidence="4" id="KW-1185">Reference proteome</keyword>
<dbReference type="PANTHER" id="PTHR24148:SF64">
    <property type="entry name" value="HETEROKARYON INCOMPATIBILITY DOMAIN-CONTAINING PROTEIN"/>
    <property type="match status" value="1"/>
</dbReference>
<evidence type="ECO:0000313" key="3">
    <source>
        <dbReference type="EMBL" id="EKD16958.1"/>
    </source>
</evidence>
<dbReference type="AlphaFoldDB" id="K1X8E7"/>
<reference evidence="3 4" key="1">
    <citation type="journal article" date="2012" name="BMC Genomics">
        <title>Sequencing the genome of Marssonina brunnea reveals fungus-poplar co-evolution.</title>
        <authorList>
            <person name="Zhu S."/>
            <person name="Cao Y.-Z."/>
            <person name="Jiang C."/>
            <person name="Tan B.-Y."/>
            <person name="Wang Z."/>
            <person name="Feng S."/>
            <person name="Zhang L."/>
            <person name="Su X.-H."/>
            <person name="Brejova B."/>
            <person name="Vinar T."/>
            <person name="Xu M."/>
            <person name="Wang M.-X."/>
            <person name="Zhang S.-G."/>
            <person name="Huang M.-R."/>
            <person name="Wu R."/>
            <person name="Zhou Y."/>
        </authorList>
    </citation>
    <scope>NUCLEOTIDE SEQUENCE [LARGE SCALE GENOMIC DNA]</scope>
    <source>
        <strain evidence="3 4">MB_m1</strain>
    </source>
</reference>
<dbReference type="Pfam" id="PF06985">
    <property type="entry name" value="HET"/>
    <property type="match status" value="1"/>
</dbReference>
<organism evidence="3 4">
    <name type="scientific">Marssonina brunnea f. sp. multigermtubi (strain MB_m1)</name>
    <name type="common">Marssonina leaf spot fungus</name>
    <dbReference type="NCBI Taxonomy" id="1072389"/>
    <lineage>
        <taxon>Eukaryota</taxon>
        <taxon>Fungi</taxon>
        <taxon>Dikarya</taxon>
        <taxon>Ascomycota</taxon>
        <taxon>Pezizomycotina</taxon>
        <taxon>Leotiomycetes</taxon>
        <taxon>Helotiales</taxon>
        <taxon>Drepanopezizaceae</taxon>
        <taxon>Drepanopeziza</taxon>
    </lineage>
</organism>
<name>K1X8E7_MARBU</name>
<dbReference type="KEGG" id="mbe:MBM_04535"/>
<feature type="domain" description="Heterokaryon incompatibility" evidence="2">
    <location>
        <begin position="312"/>
        <end position="458"/>
    </location>
</feature>
<protein>
    <submittedName>
        <fullName evidence="3">Ankyrin and HET domain protein</fullName>
    </submittedName>
</protein>
<accession>K1X8E7</accession>
<dbReference type="EMBL" id="JH921437">
    <property type="protein sequence ID" value="EKD16958.1"/>
    <property type="molecule type" value="Genomic_DNA"/>
</dbReference>
<dbReference type="InterPro" id="IPR052895">
    <property type="entry name" value="HetReg/Transcr_Mod"/>
</dbReference>
<dbReference type="Pfam" id="PF26639">
    <property type="entry name" value="Het-6_barrel"/>
    <property type="match status" value="1"/>
</dbReference>
<evidence type="ECO:0000256" key="1">
    <source>
        <dbReference type="SAM" id="MobiDB-lite"/>
    </source>
</evidence>
<evidence type="ECO:0000313" key="4">
    <source>
        <dbReference type="Proteomes" id="UP000006753"/>
    </source>
</evidence>
<evidence type="ECO:0000259" key="2">
    <source>
        <dbReference type="Pfam" id="PF06985"/>
    </source>
</evidence>
<feature type="compositionally biased region" description="Basic residues" evidence="1">
    <location>
        <begin position="190"/>
        <end position="204"/>
    </location>
</feature>
<dbReference type="InParanoid" id="K1X8E7"/>
<feature type="compositionally biased region" description="Basic and acidic residues" evidence="1">
    <location>
        <begin position="206"/>
        <end position="218"/>
    </location>
</feature>
<feature type="region of interest" description="Disordered" evidence="1">
    <location>
        <begin position="60"/>
        <end position="135"/>
    </location>
</feature>
<dbReference type="OMA" id="IICRYWA"/>
<dbReference type="PANTHER" id="PTHR24148">
    <property type="entry name" value="ANKYRIN REPEAT DOMAIN-CONTAINING PROTEIN 39 HOMOLOG-RELATED"/>
    <property type="match status" value="1"/>
</dbReference>
<dbReference type="HOGENOM" id="CLU_004184_10_1_1"/>
<sequence>MALRPPAKNMHRLCYHSESPSPSCRFALVLISRVPFSLSHSHVSSPKLNVVTWASTRQRRQNALSLPPPQPSHAYQRDNNLGHRDHNTMADSIDPQLRDTSRSTPPPRRAAVPLPLRGSNGEEQNSGSDGECNEGAEKRRKLNLWKCKPCREARKKCFPEDRVWPQKCQRCLQHRPDQLECSEPELNTRTRGKNLSKPARRSKPRSTPDRSDLKRVASDDDESSGSEIVVFDRPARTNPLKRVKRERQGTLMQPMKEASEPTSAARKDQPPLSLYLPLGEDAFRILRLEGGRKDDKLRCTFEIASIARPPKYEAVSYLWAGNSETQLEYEVELLDNQQPAKTHRRPLKPNLHSALRSLRHPTAARLFWIDALCINHANVEEKSQQVAMKRFIFYKAENLCFWLGDEPVYKSALNFIPQILELNNVDKLVQDEEAVDKWAAFLNLLKNRVFSRLWLVQEVAIARNVTLHCGAPAIHYADFVDAVTIFLSCRKHISVLFRNKKKDARELTDRKITMVERFIDVTTNALRRTSKTDHVEGVQRLLSLEALVSELSDLSSGDPRDRIYSVLALAKDGPPLLDTGNSHALNEALRIDYARTTLDVYQDFFAHAVTTSQSLDILCRRWASSIPEKEAQLPTWIRPLQSNLQAPFDPNVSERTDADSLVGIPDHHCYNATKNTTASFRISSSSPSAPRSLFVRGHRLDAIARLGPRASEGIILYEWLQLGHCTISDEIDTVPEPFWRTLVADRGPLGTNAPSWYHRAFLYCLAESTPNGDINTNRLIAACEAGSSSLVVDFLQRVQAVIWNRKFLVSRERGWIGLAPMAAVEGDAVVVLKGCSVPVVLRREEGERDGDCWWKCVGECYVHGIMEGEALEMGFLEEEFEIR</sequence>
<dbReference type="Proteomes" id="UP000006753">
    <property type="component" value="Unassembled WGS sequence"/>
</dbReference>
<dbReference type="eggNOG" id="ENOG502QV31">
    <property type="taxonomic scope" value="Eukaryota"/>
</dbReference>
<dbReference type="InterPro" id="IPR010730">
    <property type="entry name" value="HET"/>
</dbReference>
<dbReference type="GeneID" id="18760470"/>
<dbReference type="OrthoDB" id="3477286at2759"/>
<gene>
    <name evidence="3" type="ORF">MBM_04535</name>
</gene>